<evidence type="ECO:0000313" key="7">
    <source>
        <dbReference type="EMBL" id="JAG86201.1"/>
    </source>
</evidence>
<dbReference type="GO" id="GO:0046856">
    <property type="term" value="P:phosphatidylinositol dephosphorylation"/>
    <property type="evidence" value="ECO:0007669"/>
    <property type="project" value="TreeGrafter"/>
</dbReference>
<protein>
    <submittedName>
        <fullName evidence="7">TSA: Wollemia nobilis Ref_Wollemi_Transcript_18708_3235 transcribed RNA sequence</fullName>
    </submittedName>
</protein>
<dbReference type="AlphaFoldDB" id="A0A0C9RI94"/>
<dbReference type="SUPFAM" id="SSF52799">
    <property type="entry name" value="(Phosphotyrosine protein) phosphatases II"/>
    <property type="match status" value="1"/>
</dbReference>
<feature type="binding site" evidence="3">
    <location>
        <begin position="338"/>
        <end position="339"/>
    </location>
    <ligand>
        <name>substrate</name>
    </ligand>
</feature>
<feature type="domain" description="Myotubularin phosphatase" evidence="6">
    <location>
        <begin position="181"/>
        <end position="633"/>
    </location>
</feature>
<keyword evidence="4" id="KW-0175">Coiled coil</keyword>
<evidence type="ECO:0000256" key="1">
    <source>
        <dbReference type="ARBA" id="ARBA00007471"/>
    </source>
</evidence>
<dbReference type="SUPFAM" id="SSF50729">
    <property type="entry name" value="PH domain-like"/>
    <property type="match status" value="1"/>
</dbReference>
<dbReference type="CDD" id="cd14507">
    <property type="entry name" value="PTP-MTM-like"/>
    <property type="match status" value="1"/>
</dbReference>
<evidence type="ECO:0000256" key="3">
    <source>
        <dbReference type="PIRSR" id="PIRSR630564-2"/>
    </source>
</evidence>
<feature type="region of interest" description="Disordered" evidence="5">
    <location>
        <begin position="93"/>
        <end position="112"/>
    </location>
</feature>
<dbReference type="GO" id="GO:0005737">
    <property type="term" value="C:cytoplasm"/>
    <property type="evidence" value="ECO:0007669"/>
    <property type="project" value="TreeGrafter"/>
</dbReference>
<reference evidence="7" key="1">
    <citation type="submission" date="2015-02" db="EMBL/GenBank/DDBJ databases">
        <title>A transcriptome of Wollemia nobilis - a relic of Gondwana.</title>
        <authorList>
            <person name="Chia J.Y."/>
            <person name="Leong Y.S."/>
            <person name="Abdul Karim S."/>
            <person name="Wan Azmi N."/>
            <person name="Hercus R."/>
            <person name="Croft L."/>
        </authorList>
    </citation>
    <scope>NUCLEOTIDE SEQUENCE</scope>
    <source>
        <strain evidence="7">MaeBrown</strain>
        <tissue evidence="7">Leaf</tissue>
    </source>
</reference>
<evidence type="ECO:0000256" key="2">
    <source>
        <dbReference type="PIRSR" id="PIRSR630564-1"/>
    </source>
</evidence>
<dbReference type="Gene3D" id="2.30.29.30">
    <property type="entry name" value="Pleckstrin-homology domain (PH domain)/Phosphotyrosine-binding domain (PTB)"/>
    <property type="match status" value="1"/>
</dbReference>
<dbReference type="InterPro" id="IPR011993">
    <property type="entry name" value="PH-like_dom_sf"/>
</dbReference>
<dbReference type="InterPro" id="IPR030564">
    <property type="entry name" value="Myotubularin"/>
</dbReference>
<dbReference type="PANTHER" id="PTHR10807">
    <property type="entry name" value="MYOTUBULARIN-RELATED"/>
    <property type="match status" value="1"/>
</dbReference>
<dbReference type="PROSITE" id="PS51339">
    <property type="entry name" value="PPASE_MYOTUBULARIN"/>
    <property type="match status" value="1"/>
</dbReference>
<dbReference type="PANTHER" id="PTHR10807:SF8">
    <property type="entry name" value="PHOSPHATIDYLINOSITOL-3-PHOSPHATE PHOSPHATASE"/>
    <property type="match status" value="1"/>
</dbReference>
<dbReference type="InterPro" id="IPR010569">
    <property type="entry name" value="Myotubularin-like_Pase_dom"/>
</dbReference>
<evidence type="ECO:0000259" key="6">
    <source>
        <dbReference type="PROSITE" id="PS51339"/>
    </source>
</evidence>
<accession>A0A0C9RI94</accession>
<dbReference type="PROSITE" id="PS00383">
    <property type="entry name" value="TYR_PHOSPHATASE_1"/>
    <property type="match status" value="1"/>
</dbReference>
<dbReference type="InterPro" id="IPR016130">
    <property type="entry name" value="Tyr_Pase_AS"/>
</dbReference>
<name>A0A0C9RI94_9CONI</name>
<comment type="similarity">
    <text evidence="1">Belongs to the protein-tyrosine phosphatase family. Non-receptor class myotubularin subfamily.</text>
</comment>
<sequence>MESAGSWDALDWPEEVGEEFTGSVAHGMDEFLFGGEDVVAEGQGVVLVNTDEAGTLLVTNYRLLFVGEGSRKLIPLGTIPLATVEKFHKQAARVAPVSRQGDKTPSRQGEKTPTRRFLLVIGKDMRIILFGFRAKTKQRRAIFDGLTRHLRPSRLGDLYAFTCGPSDFKNSDPRMRLHNEYLRLLNKKNLRSLRKFHKENKCWRITNVNSNYTLCPTYPSQFLAPLNISDEELLQAAGFRARGRLPVITWCHPENGAVLARSSQPMVGLMMNSRNNADEKLVAALCAQSSGSKPQHRKLYIADARPRKNAIANGAMGGGSESSSNYSQSEVVFLGIDNIHAMRDSFARLRDYLDTHGATSSDGLSSFLRNGGWTWGGGNQNSMSASVSALGDSGWLMHIHSVLAGGAWIAARIALEGASVLVHCSDGWDRTTQLVSLASLLLDPYYRTFDGFQALVEKDWLAFGHPFADRLGMPTFSGYVSTTDSFRQGGTGGNASPLRVAPGTSFTPSAISQSPATISNNYSPIFLQWIDCVAQLLRIYPRAFEFSSAYLVDLVDSVLSCRFGNFLCNSEKERQQAGIPDSCGCIWAYLTQIRTFGGRNHEHYNLFYACDQHPGSVLPPAAALAPTLWPQFHLRWACPSEAQDELEAQCRMMAHNHIELQEAKAMAEKKIKDMAVQLQSMTEKLKSEKRACHSAVALALRACRENAAIKRAMESIGCKVHVSATSGGIKDIESFGELKQKTITLLQNDPDRKNIDDRDEDVGDLSVSVSVVADTDLSANLLRKSCEGFCPFRNGEGCKWPDAVCAQMGSQFTGLRANYDAFDQLSIQDYYFKSDQKET</sequence>
<dbReference type="Pfam" id="PF06602">
    <property type="entry name" value="Myotub-related"/>
    <property type="match status" value="1"/>
</dbReference>
<dbReference type="InterPro" id="IPR029021">
    <property type="entry name" value="Prot-tyrosine_phosphatase-like"/>
</dbReference>
<feature type="active site" description="Phosphocysteine intermediate" evidence="2">
    <location>
        <position position="424"/>
    </location>
</feature>
<evidence type="ECO:0000256" key="4">
    <source>
        <dbReference type="SAM" id="Coils"/>
    </source>
</evidence>
<feature type="compositionally biased region" description="Basic and acidic residues" evidence="5">
    <location>
        <begin position="100"/>
        <end position="112"/>
    </location>
</feature>
<dbReference type="GO" id="GO:0106018">
    <property type="term" value="F:phosphatidylinositol-3,5-bisphosphate phosphatase activity"/>
    <property type="evidence" value="ECO:0007669"/>
    <property type="project" value="TreeGrafter"/>
</dbReference>
<dbReference type="GO" id="GO:0004438">
    <property type="term" value="F:phosphatidylinositol-3-phosphate phosphatase activity"/>
    <property type="evidence" value="ECO:0007669"/>
    <property type="project" value="TreeGrafter"/>
</dbReference>
<proteinExistence type="inferred from homology"/>
<evidence type="ECO:0000256" key="5">
    <source>
        <dbReference type="SAM" id="MobiDB-lite"/>
    </source>
</evidence>
<feature type="binding site" evidence="3">
    <location>
        <begin position="424"/>
        <end position="430"/>
    </location>
    <ligand>
        <name>substrate</name>
    </ligand>
</feature>
<feature type="coiled-coil region" evidence="4">
    <location>
        <begin position="664"/>
        <end position="691"/>
    </location>
</feature>
<organism evidence="7">
    <name type="scientific">Wollemia nobilis</name>
    <dbReference type="NCBI Taxonomy" id="56998"/>
    <lineage>
        <taxon>Eukaryota</taxon>
        <taxon>Viridiplantae</taxon>
        <taxon>Streptophyta</taxon>
        <taxon>Embryophyta</taxon>
        <taxon>Tracheophyta</taxon>
        <taxon>Spermatophyta</taxon>
        <taxon>Pinopsida</taxon>
        <taxon>Pinidae</taxon>
        <taxon>Conifers II</taxon>
        <taxon>Araucariales</taxon>
        <taxon>Araucariaceae</taxon>
        <taxon>Wollemia</taxon>
    </lineage>
</organism>
<dbReference type="EMBL" id="GCHU01018585">
    <property type="protein sequence ID" value="JAG86201.1"/>
    <property type="molecule type" value="Transcribed_RNA"/>
</dbReference>